<accession>A0A0L7RG78</accession>
<proteinExistence type="predicted"/>
<protein>
    <submittedName>
        <fullName evidence="1">Uncharacterized protein</fullName>
    </submittedName>
</protein>
<dbReference type="Proteomes" id="UP000053825">
    <property type="component" value="Unassembled WGS sequence"/>
</dbReference>
<name>A0A0L7RG78_9HYME</name>
<evidence type="ECO:0000313" key="2">
    <source>
        <dbReference type="Proteomes" id="UP000053825"/>
    </source>
</evidence>
<reference evidence="1 2" key="1">
    <citation type="submission" date="2015-07" db="EMBL/GenBank/DDBJ databases">
        <title>The genome of Habropoda laboriosa.</title>
        <authorList>
            <person name="Pan H."/>
            <person name="Kapheim K."/>
        </authorList>
    </citation>
    <scope>NUCLEOTIDE SEQUENCE [LARGE SCALE GENOMIC DNA]</scope>
    <source>
        <strain evidence="1">0110345459</strain>
    </source>
</reference>
<organism evidence="1 2">
    <name type="scientific">Habropoda laboriosa</name>
    <dbReference type="NCBI Taxonomy" id="597456"/>
    <lineage>
        <taxon>Eukaryota</taxon>
        <taxon>Metazoa</taxon>
        <taxon>Ecdysozoa</taxon>
        <taxon>Arthropoda</taxon>
        <taxon>Hexapoda</taxon>
        <taxon>Insecta</taxon>
        <taxon>Pterygota</taxon>
        <taxon>Neoptera</taxon>
        <taxon>Endopterygota</taxon>
        <taxon>Hymenoptera</taxon>
        <taxon>Apocrita</taxon>
        <taxon>Aculeata</taxon>
        <taxon>Apoidea</taxon>
        <taxon>Anthophila</taxon>
        <taxon>Apidae</taxon>
        <taxon>Habropoda</taxon>
    </lineage>
</organism>
<dbReference type="AlphaFoldDB" id="A0A0L7RG78"/>
<keyword evidence="2" id="KW-1185">Reference proteome</keyword>
<evidence type="ECO:0000313" key="1">
    <source>
        <dbReference type="EMBL" id="KOC69834.1"/>
    </source>
</evidence>
<gene>
    <name evidence="1" type="ORF">WH47_07044</name>
</gene>
<dbReference type="EMBL" id="KQ414598">
    <property type="protein sequence ID" value="KOC69834.1"/>
    <property type="molecule type" value="Genomic_DNA"/>
</dbReference>
<sequence>MKNNKRKRFYGNFSGKCGRMEKLTNPLQISGHDHRSVSVLRLYKVFLHL</sequence>